<evidence type="ECO:0000313" key="2">
    <source>
        <dbReference type="Proteomes" id="UP000623681"/>
    </source>
</evidence>
<dbReference type="EMBL" id="JAESWA010000001">
    <property type="protein sequence ID" value="MBL4930200.1"/>
    <property type="molecule type" value="Genomic_DNA"/>
</dbReference>
<protein>
    <submittedName>
        <fullName evidence="1">DUF3006 domain-containing protein</fullName>
    </submittedName>
</protein>
<dbReference type="Pfam" id="PF11213">
    <property type="entry name" value="DUF3006"/>
    <property type="match status" value="1"/>
</dbReference>
<dbReference type="RefSeq" id="WP_202765587.1">
    <property type="nucleotide sequence ID" value="NZ_JAESWA010000001.1"/>
</dbReference>
<sequence length="71" mass="8058">MKYIIDRIEGDFAVCENDAGELKDIDISLILGEVASGKVIISKNESYVVDERLTKQREEEINKLADGIWEE</sequence>
<keyword evidence="2" id="KW-1185">Reference proteome</keyword>
<reference evidence="1" key="1">
    <citation type="submission" date="2021-01" db="EMBL/GenBank/DDBJ databases">
        <title>Genome public.</title>
        <authorList>
            <person name="Liu C."/>
            <person name="Sun Q."/>
        </authorList>
    </citation>
    <scope>NUCLEOTIDE SEQUENCE</scope>
    <source>
        <strain evidence="1">YIM B02565</strain>
    </source>
</reference>
<proteinExistence type="predicted"/>
<gene>
    <name evidence="1" type="ORF">JK634_00035</name>
</gene>
<comment type="caution">
    <text evidence="1">The sequence shown here is derived from an EMBL/GenBank/DDBJ whole genome shotgun (WGS) entry which is preliminary data.</text>
</comment>
<evidence type="ECO:0000313" key="1">
    <source>
        <dbReference type="EMBL" id="MBL4930200.1"/>
    </source>
</evidence>
<dbReference type="AlphaFoldDB" id="A0A937F9S6"/>
<name>A0A937F9S6_9CLOT</name>
<dbReference type="Proteomes" id="UP000623681">
    <property type="component" value="Unassembled WGS sequence"/>
</dbReference>
<accession>A0A937F9S6</accession>
<organism evidence="1 2">
    <name type="scientific">Clostridium paridis</name>
    <dbReference type="NCBI Taxonomy" id="2803863"/>
    <lineage>
        <taxon>Bacteria</taxon>
        <taxon>Bacillati</taxon>
        <taxon>Bacillota</taxon>
        <taxon>Clostridia</taxon>
        <taxon>Eubacteriales</taxon>
        <taxon>Clostridiaceae</taxon>
        <taxon>Clostridium</taxon>
    </lineage>
</organism>
<dbReference type="InterPro" id="IPR021377">
    <property type="entry name" value="DUF3006"/>
</dbReference>